<gene>
    <name evidence="1" type="ORF">GK091_28680</name>
</gene>
<evidence type="ECO:0008006" key="3">
    <source>
        <dbReference type="Google" id="ProtNLM"/>
    </source>
</evidence>
<dbReference type="GO" id="GO:0006260">
    <property type="term" value="P:DNA replication"/>
    <property type="evidence" value="ECO:0007669"/>
    <property type="project" value="InterPro"/>
</dbReference>
<sequence length="330" mass="36633">MDIKTAKTIPINQLLQRLGCEVVKTSGGCQWYRSPSRIEKTPSFKLTRDANGWYDHGTGEGGNILDLAYRLHSGLPLAGKLDGQHVKEALMFIENVMGVRGSLTTPLQQSQPTSPEPHAFTLVNHAPFAVYGRGSSLTKSALYLGTRGVNAERVAPYLEDVTFVGSDGKKRYGFGLPNVSGGYEIRRYGDWAKRSVGTKDVTMFKAQREVAPWHTFYSLIDFCTFITVDKPPIGAYNYLIINSDSLVDIAIAYLDGLPAGFMIHYPHMDESGQRAYHKLVDFLTTHGWMGGDKADLYPGFKDWTEAREQQLGLTIPSVWSSRPSSSKLDQ</sequence>
<dbReference type="RefSeq" id="WP_164044188.1">
    <property type="nucleotide sequence ID" value="NZ_JAAGNZ010000011.1"/>
</dbReference>
<dbReference type="SUPFAM" id="SSF57783">
    <property type="entry name" value="Zinc beta-ribbon"/>
    <property type="match status" value="1"/>
</dbReference>
<keyword evidence="2" id="KW-1185">Reference proteome</keyword>
<protein>
    <recommendedName>
        <fullName evidence="3">Zinc finger CHC2-type domain-containing protein</fullName>
    </recommendedName>
</protein>
<dbReference type="GO" id="GO:0003677">
    <property type="term" value="F:DNA binding"/>
    <property type="evidence" value="ECO:0007669"/>
    <property type="project" value="InterPro"/>
</dbReference>
<organism evidence="1 2">
    <name type="scientific">Spirosoma agri</name>
    <dbReference type="NCBI Taxonomy" id="1987381"/>
    <lineage>
        <taxon>Bacteria</taxon>
        <taxon>Pseudomonadati</taxon>
        <taxon>Bacteroidota</taxon>
        <taxon>Cytophagia</taxon>
        <taxon>Cytophagales</taxon>
        <taxon>Cytophagaceae</taxon>
        <taxon>Spirosoma</taxon>
    </lineage>
</organism>
<name>A0A6M0IS07_9BACT</name>
<dbReference type="InterPro" id="IPR036977">
    <property type="entry name" value="DNA_primase_Znf_CHC2"/>
</dbReference>
<dbReference type="Proteomes" id="UP000477386">
    <property type="component" value="Unassembled WGS sequence"/>
</dbReference>
<dbReference type="EMBL" id="JAAGNZ010000011">
    <property type="protein sequence ID" value="NEU70874.1"/>
    <property type="molecule type" value="Genomic_DNA"/>
</dbReference>
<comment type="caution">
    <text evidence="1">The sequence shown here is derived from an EMBL/GenBank/DDBJ whole genome shotgun (WGS) entry which is preliminary data.</text>
</comment>
<dbReference type="GO" id="GO:0008270">
    <property type="term" value="F:zinc ion binding"/>
    <property type="evidence" value="ECO:0007669"/>
    <property type="project" value="InterPro"/>
</dbReference>
<reference evidence="1 2" key="1">
    <citation type="submission" date="2020-02" db="EMBL/GenBank/DDBJ databases">
        <title>Draft genome sequence of two Spirosoma agri KCTC 52727 and Spirosoma terrae KCTC 52035.</title>
        <authorList>
            <person name="Rojas J."/>
            <person name="Ambika Manirajan B."/>
            <person name="Ratering S."/>
            <person name="Suarez C."/>
            <person name="Schnell S."/>
        </authorList>
    </citation>
    <scope>NUCLEOTIDE SEQUENCE [LARGE SCALE GENOMIC DNA]</scope>
    <source>
        <strain evidence="1 2">KCTC 52727</strain>
    </source>
</reference>
<evidence type="ECO:0000313" key="2">
    <source>
        <dbReference type="Proteomes" id="UP000477386"/>
    </source>
</evidence>
<proteinExistence type="predicted"/>
<evidence type="ECO:0000313" key="1">
    <source>
        <dbReference type="EMBL" id="NEU70874.1"/>
    </source>
</evidence>
<dbReference type="Gene3D" id="3.90.580.10">
    <property type="entry name" value="Zinc finger, CHC2-type domain"/>
    <property type="match status" value="1"/>
</dbReference>
<accession>A0A6M0IS07</accession>
<dbReference type="AlphaFoldDB" id="A0A6M0IS07"/>